<feature type="transmembrane region" description="Helical" evidence="8">
    <location>
        <begin position="207"/>
        <end position="226"/>
    </location>
</feature>
<feature type="transmembrane region" description="Helical" evidence="8">
    <location>
        <begin position="167"/>
        <end position="187"/>
    </location>
</feature>
<keyword evidence="7 8" id="KW-0472">Membrane</keyword>
<dbReference type="Gene3D" id="1.20.1530.20">
    <property type="match status" value="1"/>
</dbReference>
<evidence type="ECO:0000256" key="1">
    <source>
        <dbReference type="ARBA" id="ARBA00004651"/>
    </source>
</evidence>
<evidence type="ECO:0000313" key="10">
    <source>
        <dbReference type="Proteomes" id="UP000231292"/>
    </source>
</evidence>
<keyword evidence="6 8" id="KW-1133">Transmembrane helix</keyword>
<sequence length="318" mass="35691">MFMEHFKITGLAVSQIFLLAAMGFFLVKKKFLSGQGLDDLSRLVMDVTLPVLIFCQLIKDFSFNLYSNWWIFPLISIAITLLGLLIGFLFLGFIKGRQEKLQFLSLVAFQNSGYLPLALVAALLSPEKAGEMFIYLFLFLMGFNLIMFSLGVHLLNFHKERKFKVQSLFSMPVVATIFSLIMVYLGLNKFFPYAIVKPLRMLGDTTLPLAMLVVGGNLAQISLTRINKKAVSLLILAKMIILPLIGIALIMLFKIPELIGLLIIIQLSMPSAVTLPVILRSYKKEDILASQGIFITHIAGVITIPVFLILYFSRIMVK</sequence>
<evidence type="ECO:0000256" key="3">
    <source>
        <dbReference type="ARBA" id="ARBA00022448"/>
    </source>
</evidence>
<feature type="transmembrane region" description="Helical" evidence="8">
    <location>
        <begin position="291"/>
        <end position="312"/>
    </location>
</feature>
<gene>
    <name evidence="9" type="ORF">COX41_02975</name>
</gene>
<dbReference type="Pfam" id="PF03547">
    <property type="entry name" value="Mem_trans"/>
    <property type="match status" value="2"/>
</dbReference>
<evidence type="ECO:0000256" key="8">
    <source>
        <dbReference type="SAM" id="Phobius"/>
    </source>
</evidence>
<keyword evidence="3" id="KW-0813">Transport</keyword>
<evidence type="ECO:0000256" key="2">
    <source>
        <dbReference type="ARBA" id="ARBA00010145"/>
    </source>
</evidence>
<dbReference type="InterPro" id="IPR038770">
    <property type="entry name" value="Na+/solute_symporter_sf"/>
</dbReference>
<feature type="transmembrane region" description="Helical" evidence="8">
    <location>
        <begin position="132"/>
        <end position="155"/>
    </location>
</feature>
<accession>A0A2G9YLM9</accession>
<evidence type="ECO:0000256" key="6">
    <source>
        <dbReference type="ARBA" id="ARBA00022989"/>
    </source>
</evidence>
<dbReference type="PANTHER" id="PTHR36838:SF1">
    <property type="entry name" value="SLR1864 PROTEIN"/>
    <property type="match status" value="1"/>
</dbReference>
<comment type="similarity">
    <text evidence="2">Belongs to the auxin efflux carrier (TC 2.A.69) family.</text>
</comment>
<proteinExistence type="inferred from homology"/>
<feature type="transmembrane region" description="Helical" evidence="8">
    <location>
        <begin position="70"/>
        <end position="91"/>
    </location>
</feature>
<dbReference type="GO" id="GO:0055085">
    <property type="term" value="P:transmembrane transport"/>
    <property type="evidence" value="ECO:0007669"/>
    <property type="project" value="InterPro"/>
</dbReference>
<evidence type="ECO:0000256" key="5">
    <source>
        <dbReference type="ARBA" id="ARBA00022692"/>
    </source>
</evidence>
<evidence type="ECO:0000256" key="7">
    <source>
        <dbReference type="ARBA" id="ARBA00023136"/>
    </source>
</evidence>
<feature type="transmembrane region" description="Helical" evidence="8">
    <location>
        <begin position="103"/>
        <end position="126"/>
    </location>
</feature>
<dbReference type="GO" id="GO:0005886">
    <property type="term" value="C:plasma membrane"/>
    <property type="evidence" value="ECO:0007669"/>
    <property type="project" value="UniProtKB-SubCell"/>
</dbReference>
<dbReference type="EMBL" id="PCRK01000067">
    <property type="protein sequence ID" value="PIP19411.1"/>
    <property type="molecule type" value="Genomic_DNA"/>
</dbReference>
<protein>
    <recommendedName>
        <fullName evidence="11">Transporter</fullName>
    </recommendedName>
</protein>
<evidence type="ECO:0008006" key="11">
    <source>
        <dbReference type="Google" id="ProtNLM"/>
    </source>
</evidence>
<dbReference type="Proteomes" id="UP000231292">
    <property type="component" value="Unassembled WGS sequence"/>
</dbReference>
<evidence type="ECO:0000313" key="9">
    <source>
        <dbReference type="EMBL" id="PIP19411.1"/>
    </source>
</evidence>
<feature type="transmembrane region" description="Helical" evidence="8">
    <location>
        <begin position="259"/>
        <end position="279"/>
    </location>
</feature>
<dbReference type="PANTHER" id="PTHR36838">
    <property type="entry name" value="AUXIN EFFLUX CARRIER FAMILY PROTEIN"/>
    <property type="match status" value="1"/>
</dbReference>
<comment type="subcellular location">
    <subcellularLocation>
        <location evidence="1">Cell membrane</location>
        <topology evidence="1">Multi-pass membrane protein</topology>
    </subcellularLocation>
</comment>
<reference evidence="9 10" key="1">
    <citation type="submission" date="2017-09" db="EMBL/GenBank/DDBJ databases">
        <title>Depth-based differentiation of microbial function through sediment-hosted aquifers and enrichment of novel symbionts in the deep terrestrial subsurface.</title>
        <authorList>
            <person name="Probst A.J."/>
            <person name="Ladd B."/>
            <person name="Jarett J.K."/>
            <person name="Geller-Mcgrath D.E."/>
            <person name="Sieber C.M."/>
            <person name="Emerson J.B."/>
            <person name="Anantharaman K."/>
            <person name="Thomas B.C."/>
            <person name="Malmstrom R."/>
            <person name="Stieglmeier M."/>
            <person name="Klingl A."/>
            <person name="Woyke T."/>
            <person name="Ryan C.M."/>
            <person name="Banfield J.F."/>
        </authorList>
    </citation>
    <scope>NUCLEOTIDE SEQUENCE [LARGE SCALE GENOMIC DNA]</scope>
    <source>
        <strain evidence="9">CG23_combo_of_CG06-09_8_20_14_all_41_10</strain>
    </source>
</reference>
<name>A0A2G9YLM9_9BACT</name>
<organism evidence="9 10">
    <name type="scientific">Candidatus Sherwoodlollariibacterium unditelluris</name>
    <dbReference type="NCBI Taxonomy" id="1974757"/>
    <lineage>
        <taxon>Bacteria</taxon>
        <taxon>Pseudomonadati</taxon>
        <taxon>Candidatus Omnitrophota</taxon>
        <taxon>Candidatus Sherwoodlollariibacterium</taxon>
    </lineage>
</organism>
<dbReference type="AlphaFoldDB" id="A0A2G9YLM9"/>
<comment type="caution">
    <text evidence="9">The sequence shown here is derived from an EMBL/GenBank/DDBJ whole genome shotgun (WGS) entry which is preliminary data.</text>
</comment>
<keyword evidence="5 8" id="KW-0812">Transmembrane</keyword>
<feature type="transmembrane region" description="Helical" evidence="8">
    <location>
        <begin position="6"/>
        <end position="27"/>
    </location>
</feature>
<keyword evidence="4" id="KW-1003">Cell membrane</keyword>
<evidence type="ECO:0000256" key="4">
    <source>
        <dbReference type="ARBA" id="ARBA00022475"/>
    </source>
</evidence>
<dbReference type="InterPro" id="IPR004776">
    <property type="entry name" value="Mem_transp_PIN-like"/>
</dbReference>
<feature type="transmembrane region" description="Helical" evidence="8">
    <location>
        <begin position="233"/>
        <end position="253"/>
    </location>
</feature>